<feature type="region of interest" description="Disordered" evidence="1">
    <location>
        <begin position="642"/>
        <end position="668"/>
    </location>
</feature>
<accession>A0A9W9EPD8</accession>
<feature type="compositionally biased region" description="Polar residues" evidence="1">
    <location>
        <begin position="901"/>
        <end position="915"/>
    </location>
</feature>
<feature type="region of interest" description="Disordered" evidence="1">
    <location>
        <begin position="901"/>
        <end position="922"/>
    </location>
</feature>
<protein>
    <recommendedName>
        <fullName evidence="5">Galactose oxidase/kelch, beta-propeller</fullName>
    </recommendedName>
</protein>
<dbReference type="Gene3D" id="2.120.10.80">
    <property type="entry name" value="Kelch-type beta propeller"/>
    <property type="match status" value="1"/>
</dbReference>
<evidence type="ECO:0000313" key="4">
    <source>
        <dbReference type="Proteomes" id="UP001149074"/>
    </source>
</evidence>
<dbReference type="SUPFAM" id="SSF50965">
    <property type="entry name" value="Galactose oxidase, central domain"/>
    <property type="match status" value="1"/>
</dbReference>
<dbReference type="PANTHER" id="PTHR23244">
    <property type="entry name" value="KELCH REPEAT DOMAIN"/>
    <property type="match status" value="1"/>
</dbReference>
<feature type="compositionally biased region" description="Polar residues" evidence="1">
    <location>
        <begin position="552"/>
        <end position="561"/>
    </location>
</feature>
<name>A0A9W9EPD8_9EURO</name>
<dbReference type="OrthoDB" id="205993at2759"/>
<feature type="compositionally biased region" description="Polar residues" evidence="1">
    <location>
        <begin position="497"/>
        <end position="510"/>
    </location>
</feature>
<reference evidence="3" key="1">
    <citation type="submission" date="2022-11" db="EMBL/GenBank/DDBJ databases">
        <authorList>
            <person name="Petersen C."/>
        </authorList>
    </citation>
    <scope>NUCLEOTIDE SEQUENCE</scope>
    <source>
        <strain evidence="3">IBT 30761</strain>
    </source>
</reference>
<dbReference type="InterPro" id="IPR011043">
    <property type="entry name" value="Gal_Oxase/kelch_b-propeller"/>
</dbReference>
<keyword evidence="2" id="KW-0732">Signal</keyword>
<dbReference type="AlphaFoldDB" id="A0A9W9EPD8"/>
<feature type="signal peptide" evidence="2">
    <location>
        <begin position="1"/>
        <end position="31"/>
    </location>
</feature>
<dbReference type="RefSeq" id="XP_056470215.1">
    <property type="nucleotide sequence ID" value="XM_056622799.1"/>
</dbReference>
<dbReference type="EMBL" id="JAPQKI010000010">
    <property type="protein sequence ID" value="KAJ5085537.1"/>
    <property type="molecule type" value="Genomic_DNA"/>
</dbReference>
<dbReference type="InterPro" id="IPR015915">
    <property type="entry name" value="Kelch-typ_b-propeller"/>
</dbReference>
<evidence type="ECO:0008006" key="5">
    <source>
        <dbReference type="Google" id="ProtNLM"/>
    </source>
</evidence>
<dbReference type="GeneID" id="81361778"/>
<gene>
    <name evidence="3" type="ORF">N7532_010308</name>
</gene>
<feature type="region of interest" description="Disordered" evidence="1">
    <location>
        <begin position="494"/>
        <end position="565"/>
    </location>
</feature>
<organism evidence="3 4">
    <name type="scientific">Penicillium argentinense</name>
    <dbReference type="NCBI Taxonomy" id="1131581"/>
    <lineage>
        <taxon>Eukaryota</taxon>
        <taxon>Fungi</taxon>
        <taxon>Dikarya</taxon>
        <taxon>Ascomycota</taxon>
        <taxon>Pezizomycotina</taxon>
        <taxon>Eurotiomycetes</taxon>
        <taxon>Eurotiomycetidae</taxon>
        <taxon>Eurotiales</taxon>
        <taxon>Aspergillaceae</taxon>
        <taxon>Penicillium</taxon>
    </lineage>
</organism>
<evidence type="ECO:0000313" key="3">
    <source>
        <dbReference type="EMBL" id="KAJ5085537.1"/>
    </source>
</evidence>
<feature type="chain" id="PRO_5040881114" description="Galactose oxidase/kelch, beta-propeller" evidence="2">
    <location>
        <begin position="32"/>
        <end position="922"/>
    </location>
</feature>
<reference evidence="3" key="2">
    <citation type="journal article" date="2023" name="IMA Fungus">
        <title>Comparative genomic study of the Penicillium genus elucidates a diverse pangenome and 15 lateral gene transfer events.</title>
        <authorList>
            <person name="Petersen C."/>
            <person name="Sorensen T."/>
            <person name="Nielsen M.R."/>
            <person name="Sondergaard T.E."/>
            <person name="Sorensen J.L."/>
            <person name="Fitzpatrick D.A."/>
            <person name="Frisvad J.C."/>
            <person name="Nielsen K.L."/>
        </authorList>
    </citation>
    <scope>NUCLEOTIDE SEQUENCE</scope>
    <source>
        <strain evidence="3">IBT 30761</strain>
    </source>
</reference>
<sequence length="922" mass="99864">MGLLRRVKRRLAAQGSLPSVLLLALADISAAIPYTPSSIFLSPRYNDSLAYLLQSDAGRTQFLSLNISGDIDTSNTSFNTLLDETPFHSSDQTSAFVPAIDDRGIITVYTGDCHSNQDSSLWQFTPDNSSAIGNGTWEQIPMKLGDKQTQPNYLAAGFTFASSNTSASSMYTFGGMCPFANSTDDTWVSAANYSQSMIALTHKSKQSAEFDSAFVGDRAPPVPEAGMAVVPLMPSYSPTGTQRDFLFIGGHTRRAFLNMSQLAIFSLPQESWSFVNVESETRLRTDLAIRDSATVEPRSGHAAVLSQDGTKVYVIGGWVGNTSTPADPQFAVLELGEGYGDKSEWTWKTSSTSTSEVGIADGTGLFGHSAALLPGGVLMIAGGYNIPKKSSKRAISSNERNSQVYLYNVTSSSWMKLYKNPSASHSATTSKAHSGGLSSGQKAGLGVGLGLGLPIALLIAFCAWKYDRKRRVRGKRDSQLRELALGAERAHFWGRSDPQQASSIRSSQMSEKQDIPGAAGWTGARSLNTKPSWKDRDQNDSPAERTGLLADTSPTKQNRPVGQQRPYRMSGWEYRRSDTTSDIHPIDEREEDEAIFRERVMATIPTDKKPMIHDPDDPFSDTPFSTPRSTIFGVGLGPFYTRRKDGGSVEADGDTSKSDRTSTSLSDASNFSFSSARATPTGQVQQARGVVVDRPLSWASSGGHSVAAISTHSRETHEDGAAAHSVKSFSTDSYSTAQSTFSQRQAENESLLFDNTDAITPITPVESSPSKLPPSTKPRTSDWMLQTVRRALTLTRRGMNSHEEDESAPLASGVDRRSTVMIPKQQTNASGASTPRRACVWGPRSTRDDLFLGAPGYLGDDDTCDDEDWDVEGAAENRNVQMTYTVPREKLRVVNANAGDNVSERSVSQGRSVSAGTRIVSR</sequence>
<keyword evidence="4" id="KW-1185">Reference proteome</keyword>
<proteinExistence type="predicted"/>
<evidence type="ECO:0000256" key="2">
    <source>
        <dbReference type="SAM" id="SignalP"/>
    </source>
</evidence>
<dbReference type="Proteomes" id="UP001149074">
    <property type="component" value="Unassembled WGS sequence"/>
</dbReference>
<comment type="caution">
    <text evidence="3">The sequence shown here is derived from an EMBL/GenBank/DDBJ whole genome shotgun (WGS) entry which is preliminary data.</text>
</comment>
<feature type="region of interest" description="Disordered" evidence="1">
    <location>
        <begin position="759"/>
        <end position="780"/>
    </location>
</feature>
<feature type="compositionally biased region" description="Basic and acidic residues" evidence="1">
    <location>
        <begin position="532"/>
        <end position="543"/>
    </location>
</feature>
<evidence type="ECO:0000256" key="1">
    <source>
        <dbReference type="SAM" id="MobiDB-lite"/>
    </source>
</evidence>